<evidence type="ECO:0000256" key="6">
    <source>
        <dbReference type="ARBA" id="ARBA00023179"/>
    </source>
</evidence>
<evidence type="ECO:0000313" key="11">
    <source>
        <dbReference type="EMBL" id="JAS27818.1"/>
    </source>
</evidence>
<evidence type="ECO:0000256" key="3">
    <source>
        <dbReference type="ARBA" id="ARBA00022490"/>
    </source>
</evidence>
<feature type="domain" description="Ig-like" evidence="10">
    <location>
        <begin position="1616"/>
        <end position="1705"/>
    </location>
</feature>
<evidence type="ECO:0000256" key="2">
    <source>
        <dbReference type="ARBA" id="ARBA00022433"/>
    </source>
</evidence>
<dbReference type="InterPro" id="IPR050964">
    <property type="entry name" value="Striated_Muscle_Regulatory"/>
</dbReference>
<feature type="domain" description="Ig-like" evidence="10">
    <location>
        <begin position="1819"/>
        <end position="1914"/>
    </location>
</feature>
<organism evidence="11">
    <name type="scientific">Clastoptera arizonana</name>
    <name type="common">Arizona spittle bug</name>
    <dbReference type="NCBI Taxonomy" id="38151"/>
    <lineage>
        <taxon>Eukaryota</taxon>
        <taxon>Metazoa</taxon>
        <taxon>Ecdysozoa</taxon>
        <taxon>Arthropoda</taxon>
        <taxon>Hexapoda</taxon>
        <taxon>Insecta</taxon>
        <taxon>Pterygota</taxon>
        <taxon>Neoptera</taxon>
        <taxon>Paraneoptera</taxon>
        <taxon>Hemiptera</taxon>
        <taxon>Auchenorrhyncha</taxon>
        <taxon>Cercopoidea</taxon>
        <taxon>Clastopteridae</taxon>
        <taxon>Clastoptera</taxon>
    </lineage>
</organism>
<dbReference type="GO" id="GO:0032982">
    <property type="term" value="C:myosin filament"/>
    <property type="evidence" value="ECO:0007669"/>
    <property type="project" value="UniProtKB-KW"/>
</dbReference>
<evidence type="ECO:0000256" key="5">
    <source>
        <dbReference type="ARBA" id="ARBA00022889"/>
    </source>
</evidence>
<dbReference type="EMBL" id="GEDC01009480">
    <property type="protein sequence ID" value="JAS27818.1"/>
    <property type="molecule type" value="Transcribed_RNA"/>
</dbReference>
<protein>
    <recommendedName>
        <fullName evidence="10">Ig-like domain-containing protein</fullName>
    </recommendedName>
</protein>
<comment type="subcellular location">
    <subcellularLocation>
        <location evidence="1">Cytoplasm</location>
    </subcellularLocation>
</comment>
<dbReference type="FunFam" id="2.60.40.10:FF:000107">
    <property type="entry name" value="Myosin, light chain kinase a"/>
    <property type="match status" value="1"/>
</dbReference>
<dbReference type="Gene3D" id="1.20.58.60">
    <property type="match status" value="4"/>
</dbReference>
<dbReference type="Pfam" id="PF00435">
    <property type="entry name" value="Spectrin"/>
    <property type="match status" value="1"/>
</dbReference>
<evidence type="ECO:0000256" key="1">
    <source>
        <dbReference type="ARBA" id="ARBA00004496"/>
    </source>
</evidence>
<feature type="domain" description="Ig-like" evidence="10">
    <location>
        <begin position="1175"/>
        <end position="1264"/>
    </location>
</feature>
<dbReference type="InterPro" id="IPR036179">
    <property type="entry name" value="Ig-like_dom_sf"/>
</dbReference>
<dbReference type="GO" id="GO:0045989">
    <property type="term" value="P:positive regulation of striated muscle contraction"/>
    <property type="evidence" value="ECO:0007669"/>
    <property type="project" value="UniProtKB-ARBA"/>
</dbReference>
<feature type="domain" description="Ig-like" evidence="10">
    <location>
        <begin position="1921"/>
        <end position="2013"/>
    </location>
</feature>
<dbReference type="PANTHER" id="PTHR13817:SF171">
    <property type="entry name" value="STRETCHIN-MLCK, ISOFORM U"/>
    <property type="match status" value="1"/>
</dbReference>
<keyword evidence="8" id="KW-0175">Coiled coil</keyword>
<evidence type="ECO:0000259" key="10">
    <source>
        <dbReference type="PROSITE" id="PS50835"/>
    </source>
</evidence>
<dbReference type="InterPro" id="IPR013783">
    <property type="entry name" value="Ig-like_fold"/>
</dbReference>
<feature type="domain" description="Ig-like" evidence="10">
    <location>
        <begin position="1274"/>
        <end position="1362"/>
    </location>
</feature>
<dbReference type="GO" id="GO:0007155">
    <property type="term" value="P:cell adhesion"/>
    <property type="evidence" value="ECO:0007669"/>
    <property type="project" value="UniProtKB-KW"/>
</dbReference>
<dbReference type="FunFam" id="2.60.40.10:FF:000632">
    <property type="entry name" value="Uncharacterized protein, isoform B"/>
    <property type="match status" value="1"/>
</dbReference>
<keyword evidence="5" id="KW-0130">Cell adhesion</keyword>
<dbReference type="CDD" id="cd00176">
    <property type="entry name" value="SPEC"/>
    <property type="match status" value="2"/>
</dbReference>
<dbReference type="Pfam" id="PF25101">
    <property type="entry name" value="Spectrin_7"/>
    <property type="match status" value="1"/>
</dbReference>
<dbReference type="CDD" id="cd00096">
    <property type="entry name" value="Ig"/>
    <property type="match status" value="1"/>
</dbReference>
<keyword evidence="2" id="KW-0787">Thick filament</keyword>
<dbReference type="InterPro" id="IPR013098">
    <property type="entry name" value="Ig_I-set"/>
</dbReference>
<keyword evidence="6" id="KW-0514">Muscle protein</keyword>
<dbReference type="GO" id="GO:0040017">
    <property type="term" value="P:positive regulation of locomotion"/>
    <property type="evidence" value="ECO:0007669"/>
    <property type="project" value="UniProtKB-ARBA"/>
</dbReference>
<gene>
    <name evidence="11" type="ORF">g.42858</name>
</gene>
<dbReference type="InterPro" id="IPR058157">
    <property type="entry name" value="Spectrin_met"/>
</dbReference>
<evidence type="ECO:0000256" key="8">
    <source>
        <dbReference type="SAM" id="Coils"/>
    </source>
</evidence>
<dbReference type="InterPro" id="IPR003599">
    <property type="entry name" value="Ig_sub"/>
</dbReference>
<dbReference type="SUPFAM" id="SSF48726">
    <property type="entry name" value="Immunoglobulin"/>
    <property type="match status" value="8"/>
</dbReference>
<evidence type="ECO:0000256" key="7">
    <source>
        <dbReference type="ARBA" id="ARBA00023319"/>
    </source>
</evidence>
<accession>A0A1B6DQ68</accession>
<feature type="domain" description="Ig-like" evidence="10">
    <location>
        <begin position="1078"/>
        <end position="1166"/>
    </location>
</feature>
<dbReference type="PROSITE" id="PS50835">
    <property type="entry name" value="IG_LIKE"/>
    <property type="match status" value="8"/>
</dbReference>
<name>A0A1B6DQ68_9HEMI</name>
<dbReference type="GO" id="GO:0005737">
    <property type="term" value="C:cytoplasm"/>
    <property type="evidence" value="ECO:0007669"/>
    <property type="project" value="UniProtKB-SubCell"/>
</dbReference>
<dbReference type="GO" id="GO:0060298">
    <property type="term" value="P:positive regulation of sarcomere organization"/>
    <property type="evidence" value="ECO:0007669"/>
    <property type="project" value="UniProtKB-ARBA"/>
</dbReference>
<dbReference type="FunFam" id="2.60.40.10:FF:000849">
    <property type="entry name" value="Uncharacterized protein, isoform F"/>
    <property type="match status" value="1"/>
</dbReference>
<proteinExistence type="predicted"/>
<dbReference type="InterPro" id="IPR018159">
    <property type="entry name" value="Spectrin/alpha-actinin"/>
</dbReference>
<dbReference type="PANTHER" id="PTHR13817">
    <property type="entry name" value="TITIN"/>
    <property type="match status" value="1"/>
</dbReference>
<dbReference type="SMART" id="SM00150">
    <property type="entry name" value="SPEC"/>
    <property type="match status" value="5"/>
</dbReference>
<feature type="coiled-coil region" evidence="8">
    <location>
        <begin position="470"/>
        <end position="500"/>
    </location>
</feature>
<dbReference type="Gene3D" id="2.60.40.10">
    <property type="entry name" value="Immunoglobulins"/>
    <property type="match status" value="8"/>
</dbReference>
<feature type="compositionally biased region" description="Low complexity" evidence="9">
    <location>
        <begin position="1800"/>
        <end position="1810"/>
    </location>
</feature>
<keyword evidence="4" id="KW-0677">Repeat</keyword>
<feature type="domain" description="Ig-like" evidence="10">
    <location>
        <begin position="1385"/>
        <end position="1473"/>
    </location>
</feature>
<dbReference type="InterPro" id="IPR002017">
    <property type="entry name" value="Spectrin_repeat"/>
</dbReference>
<evidence type="ECO:0000256" key="4">
    <source>
        <dbReference type="ARBA" id="ARBA00022737"/>
    </source>
</evidence>
<sequence length="2069" mass="231986">YTAMADSLAIAWRDINNLLQKRRDILRLCTKYHRDASVCLERTRALELLCRGAPLPVEVPAIKELLSRLTEVKRAMLESLMITLQDGRALLNLLKEIAAEGTLDSRPGEIKIEADSAIFQVERWLEDLHDKRHFLELSWQERKTELEQCLALALLTTDLRMLEEILEDRKESLKRSCDQLGDSDASATLLLHEHQKLLPEAKDLQEQGLKILRATEQLASTGHFAGEDAIAQAYHLLNLSSEYIEIIDSRELILKKSISFFKSAQTALTKLDQLEVQLNTVDSPGLSSQSASLHKMLPKSVEEITSKPLQEGYSLLDSVPGAEGVKYTIQEIENRKLAINMRYTTQQEDNIHTAHLLNNFLEKHNELSSWLITTTEAFIQGHQDMGSVYVMAKDFLELHFKRLSDLEVKGTEINALLSTVEPLLSILDTESKRDVQTKAEELSHHWSTLKEILERRTDLAALYVKFHKVAVDLSNQLDSLENKINNEKSSEKSMRQAEEEWVQSQQLFLQLNNSANNFVEDSHKVTEPYLSVDRARLCVDTLLQHFATRKLALASLWKDWESGLARQRESQVQWEQNMADTTKTVDWVTKLESQLYPVLSEDATNAKSTAREVEEKINTILPEIKRAQSEIQSRLKTAEELVAKGQVDDTGGLSQLQELQHRFQSIVTDYQVLLEMLMSFFKNLSELERTVEGLENQYGLTHMPSSLAEVERVLREHDASRQGLLELFKFTHTESLQIITKIKQQEPELAGEKDIATVRRLLEEKRSAWERAWSDRKLNLEQQHQLCQFDTDLVTIHNNLDDLGNQLTSVKGQYGESISTAKTTSLAFLYFEKTIQLLEQRIETFTAAGEAMLSGKHASSPHIDRELKSLKNRWEEFSKQVVETRTLIDISVEYFTLVEEAEEWFKEGTKLLVNIARQSSSVQTPEEASKLLHEMEVFLKPGEEKQDERINKISVLAVKLFGYAQPSQVYQVKSDNQEMLESFNQVSRELHTLVGALKNQTPEAMEAVSEEDTFDKPPVLQITRTDSITCSSITSKVEVMDQEALPLPPSDLVRLRKSPSPPPKKAKYLDDVPEPHAPFFTVPLSDVTIEEGGKFTFECRVIGVPVPEITWLKDGISIENNPDYQTKFDQGICTLNIEETFTEDSATFTCQASNAAGSTETSATLSVKENEGETPPLFVCPLIDSTLKENSTFELKCKVEGNPLPIVQWFKGDECIDNSPEYNITYNNGEAIVKFDSITSLDQASYTCKATNRLGSEATSARIIIESKETTEAPVFVTQLSNVMARAGQKIKLECEVKGNPEPQLIWMHNGKPLKETRDIKASYEHGIATLVVSEAFLKDAGSYSLKATNRGGETISTCQVSVKGRLPTETSDSELASDMEPTKPSVQVPLKDIAVFEGQNVRFDCVIVGQPEPEVIWYHEEQPVKESNDFQLLFHGDRCSLIIHEAYLDDAGKYKVVAINSAGEAYSECRLTVQVVGGQTEAQSRHPVTAVPEPVTLYTQPRFTTLLVDVLATEGEPVEFVCKVEGEPKPSVTWVFNNNDIVPSERVMYNQDQDGCCKLTITNVRPEDRGVYTAKASNIAGEGKCFSHLIVKPSINIENSSSTSDILHENKCTMPSFTELFSDRTVAEGQYTKFECIVIGKPTPKVRWYFNDEPVSGKDFLVSTSGQRQVLTLPNILKTQEGKVSCVAENEVGKASCVANLTVSDSMIETLLPSIDNINLSESHVYEMKRQVFMQTTSHSQLSQQGDSEPKIEIHGKTTRMEQASQKIGDNPVMQAESQKTSEYHNIGGVEEKIDKSSKSSNIGSGESNAVVPVKEPPRRKQIAPRFISPIMGKIVDQFADITVEGIIESFPLAEITWTKNGHPLPVQKNLSTKWEHNKVTLILKNVSVEDSGRYTCTANNSLGSAQCTADIVVRKSVFPPVISRRLQASCVELGKRTVLEVEITGSPEPTVTWFKDGQKIAASSSMFRIREQGDSYALIIDSAGHAHSGQYTVRATNWGGEATSTADLLIVEPDFQLTGRMEHFIPTELSDLPLTQTSTSSQSEYRVGKNISITETVQSDKKSINSC</sequence>
<feature type="region of interest" description="Disordered" evidence="9">
    <location>
        <begin position="1784"/>
        <end position="1818"/>
    </location>
</feature>
<feature type="region of interest" description="Disordered" evidence="9">
    <location>
        <begin position="1050"/>
        <end position="1071"/>
    </location>
</feature>
<dbReference type="Pfam" id="PF07679">
    <property type="entry name" value="I-set"/>
    <property type="match status" value="8"/>
</dbReference>
<feature type="domain" description="Ig-like" evidence="10">
    <location>
        <begin position="1502"/>
        <end position="1579"/>
    </location>
</feature>
<dbReference type="FunFam" id="2.60.40.10:FF:000557">
    <property type="entry name" value="Myosin binding protein Ha"/>
    <property type="match status" value="1"/>
</dbReference>
<reference evidence="11" key="1">
    <citation type="submission" date="2015-12" db="EMBL/GenBank/DDBJ databases">
        <title>De novo transcriptome assembly of four potential Pierce s Disease insect vectors from Arizona vineyards.</title>
        <authorList>
            <person name="Tassone E.E."/>
        </authorList>
    </citation>
    <scope>NUCLEOTIDE SEQUENCE</scope>
</reference>
<feature type="non-terminal residue" evidence="11">
    <location>
        <position position="1"/>
    </location>
</feature>
<evidence type="ECO:0000256" key="9">
    <source>
        <dbReference type="SAM" id="MobiDB-lite"/>
    </source>
</evidence>
<dbReference type="InterPro" id="IPR007110">
    <property type="entry name" value="Ig-like_dom"/>
</dbReference>
<dbReference type="FunFam" id="2.60.40.10:FF:000425">
    <property type="entry name" value="Myosin light chain kinase"/>
    <property type="match status" value="3"/>
</dbReference>
<dbReference type="FunFam" id="2.60.40.10:FF:000714">
    <property type="entry name" value="Titin novex-3"/>
    <property type="match status" value="1"/>
</dbReference>
<dbReference type="SMART" id="SM00409">
    <property type="entry name" value="IG"/>
    <property type="match status" value="8"/>
</dbReference>
<dbReference type="SUPFAM" id="SSF46966">
    <property type="entry name" value="Spectrin repeat"/>
    <property type="match status" value="3"/>
</dbReference>
<dbReference type="SMART" id="SM00408">
    <property type="entry name" value="IGc2"/>
    <property type="match status" value="8"/>
</dbReference>
<dbReference type="InterPro" id="IPR003598">
    <property type="entry name" value="Ig_sub2"/>
</dbReference>
<keyword evidence="3" id="KW-0963">Cytoplasm</keyword>
<keyword evidence="7" id="KW-0393">Immunoglobulin domain</keyword>